<dbReference type="RefSeq" id="WP_284360095.1">
    <property type="nucleotide sequence ID" value="NZ_BPFZ01000008.1"/>
</dbReference>
<organism evidence="1 2">
    <name type="scientific">Candidatus Phycosocius spiralis</name>
    <dbReference type="NCBI Taxonomy" id="2815099"/>
    <lineage>
        <taxon>Bacteria</taxon>
        <taxon>Pseudomonadati</taxon>
        <taxon>Pseudomonadota</taxon>
        <taxon>Alphaproteobacteria</taxon>
        <taxon>Caulobacterales</taxon>
        <taxon>Caulobacterales incertae sedis</taxon>
        <taxon>Candidatus Phycosocius</taxon>
    </lineage>
</organism>
<gene>
    <name evidence="1" type="ORF">PsB1_1429</name>
</gene>
<reference evidence="1" key="1">
    <citation type="submission" date="2021-05" db="EMBL/GenBank/DDBJ databases">
        <authorList>
            <person name="Tanabe Y."/>
        </authorList>
    </citation>
    <scope>NUCLEOTIDE SEQUENCE</scope>
    <source>
        <strain evidence="1">BOTRYCO-1</strain>
    </source>
</reference>
<proteinExistence type="predicted"/>
<name>A0ABQ4PW46_9PROT</name>
<reference evidence="1" key="2">
    <citation type="journal article" date="2023" name="ISME Commun">
        <title>Characterization of a bloom-associated alphaproteobacterial lineage, 'Candidatus Phycosocius': insights into freshwater algal-bacterial interactions.</title>
        <authorList>
            <person name="Tanabe Y."/>
            <person name="Yamaguchi H."/>
            <person name="Yoshida M."/>
            <person name="Kai A."/>
            <person name="Okazaki Y."/>
        </authorList>
    </citation>
    <scope>NUCLEOTIDE SEQUENCE</scope>
    <source>
        <strain evidence="1">BOTRYCO-1</strain>
    </source>
</reference>
<dbReference type="EMBL" id="BPFZ01000008">
    <property type="protein sequence ID" value="GIU67275.1"/>
    <property type="molecule type" value="Genomic_DNA"/>
</dbReference>
<keyword evidence="2" id="KW-1185">Reference proteome</keyword>
<protein>
    <submittedName>
        <fullName evidence="1">Uncharacterized protein</fullName>
    </submittedName>
</protein>
<evidence type="ECO:0000313" key="2">
    <source>
        <dbReference type="Proteomes" id="UP001161064"/>
    </source>
</evidence>
<sequence length="166" mass="18049">MSDQQVCLSNHADLKDLDPSVLAAANINPKTGLATDYLNVFNEAVMLFGLLAEMPDMLEELKNWEPLSYEEHFARSGFMAKDLAIVSYLRCDPTIKAGFDALSTDLGHMVQEAIAQAEIAITQGEDIVDFIAITSGSLRSQIMLLDRMVHGGDPGGAQDDIDALFS</sequence>
<evidence type="ECO:0000313" key="1">
    <source>
        <dbReference type="EMBL" id="GIU67275.1"/>
    </source>
</evidence>
<accession>A0ABQ4PW46</accession>
<dbReference type="Proteomes" id="UP001161064">
    <property type="component" value="Unassembled WGS sequence"/>
</dbReference>
<comment type="caution">
    <text evidence="1">The sequence shown here is derived from an EMBL/GenBank/DDBJ whole genome shotgun (WGS) entry which is preliminary data.</text>
</comment>